<dbReference type="Gene3D" id="3.80.10.10">
    <property type="entry name" value="Ribonuclease Inhibitor"/>
    <property type="match status" value="1"/>
</dbReference>
<dbReference type="Proteomes" id="UP000525078">
    <property type="component" value="Unassembled WGS sequence"/>
</dbReference>
<organism evidence="9 11">
    <name type="scientific">Cannabis sativa</name>
    <name type="common">Hemp</name>
    <name type="synonym">Marijuana</name>
    <dbReference type="NCBI Taxonomy" id="3483"/>
    <lineage>
        <taxon>Eukaryota</taxon>
        <taxon>Viridiplantae</taxon>
        <taxon>Streptophyta</taxon>
        <taxon>Embryophyta</taxon>
        <taxon>Tracheophyta</taxon>
        <taxon>Spermatophyta</taxon>
        <taxon>Magnoliopsida</taxon>
        <taxon>eudicotyledons</taxon>
        <taxon>Gunneridae</taxon>
        <taxon>Pentapetalae</taxon>
        <taxon>rosids</taxon>
        <taxon>fabids</taxon>
        <taxon>Rosales</taxon>
        <taxon>Cannabaceae</taxon>
        <taxon>Cannabis</taxon>
    </lineage>
</organism>
<dbReference type="Proteomes" id="UP000583929">
    <property type="component" value="Unassembled WGS sequence"/>
</dbReference>
<evidence type="ECO:0000256" key="4">
    <source>
        <dbReference type="ARBA" id="ARBA00022989"/>
    </source>
</evidence>
<dbReference type="AlphaFoldDB" id="A0A7J6GDL6"/>
<keyword evidence="5 8" id="KW-0472">Membrane</keyword>
<proteinExistence type="predicted"/>
<dbReference type="GO" id="GO:0016020">
    <property type="term" value="C:membrane"/>
    <property type="evidence" value="ECO:0007669"/>
    <property type="project" value="UniProtKB-SubCell"/>
</dbReference>
<evidence type="ECO:0000256" key="6">
    <source>
        <dbReference type="ARBA" id="ARBA00023170"/>
    </source>
</evidence>
<evidence type="ECO:0000256" key="1">
    <source>
        <dbReference type="ARBA" id="ARBA00004479"/>
    </source>
</evidence>
<dbReference type="EMBL" id="JAATIP010000065">
    <property type="protein sequence ID" value="KAF4380269.1"/>
    <property type="molecule type" value="Genomic_DNA"/>
</dbReference>
<evidence type="ECO:0000313" key="10">
    <source>
        <dbReference type="EMBL" id="KAF4398974.1"/>
    </source>
</evidence>
<evidence type="ECO:0000256" key="3">
    <source>
        <dbReference type="ARBA" id="ARBA00022729"/>
    </source>
</evidence>
<evidence type="ECO:0000313" key="9">
    <source>
        <dbReference type="EMBL" id="KAF4380269.1"/>
    </source>
</evidence>
<dbReference type="EMBL" id="JAATIQ010000022">
    <property type="protein sequence ID" value="KAF4398974.1"/>
    <property type="molecule type" value="Genomic_DNA"/>
</dbReference>
<keyword evidence="3" id="KW-0732">Signal</keyword>
<dbReference type="InterPro" id="IPR046956">
    <property type="entry name" value="RLP23-like"/>
</dbReference>
<keyword evidence="2 8" id="KW-0812">Transmembrane</keyword>
<evidence type="ECO:0000256" key="8">
    <source>
        <dbReference type="SAM" id="Phobius"/>
    </source>
</evidence>
<evidence type="ECO:0000313" key="11">
    <source>
        <dbReference type="Proteomes" id="UP000525078"/>
    </source>
</evidence>
<dbReference type="Pfam" id="PF00560">
    <property type="entry name" value="LRR_1"/>
    <property type="match status" value="2"/>
</dbReference>
<comment type="subcellular location">
    <subcellularLocation>
        <location evidence="1">Membrane</location>
        <topology evidence="1">Single-pass type I membrane protein</topology>
    </subcellularLocation>
</comment>
<dbReference type="InterPro" id="IPR001611">
    <property type="entry name" value="Leu-rich_rpt"/>
</dbReference>
<reference evidence="11 12" key="1">
    <citation type="journal article" date="2020" name="bioRxiv">
        <title>Sequence and annotation of 42 cannabis genomes reveals extensive copy number variation in cannabinoid synthesis and pathogen resistance genes.</title>
        <authorList>
            <person name="Mckernan K.J."/>
            <person name="Helbert Y."/>
            <person name="Kane L.T."/>
            <person name="Ebling H."/>
            <person name="Zhang L."/>
            <person name="Liu B."/>
            <person name="Eaton Z."/>
            <person name="Mclaughlin S."/>
            <person name="Kingan S."/>
            <person name="Baybayan P."/>
            <person name="Concepcion G."/>
            <person name="Jordan M."/>
            <person name="Riva A."/>
            <person name="Barbazuk W."/>
            <person name="Harkins T."/>
        </authorList>
    </citation>
    <scope>NUCLEOTIDE SEQUENCE [LARGE SCALE GENOMIC DNA]</scope>
    <source>
        <strain evidence="11 12">cv. Jamaican Lion 4</strain>
        <strain evidence="10">Father</strain>
        <strain evidence="9">Mother</strain>
        <tissue evidence="9">Leaf</tissue>
    </source>
</reference>
<dbReference type="PANTHER" id="PTHR48063:SF98">
    <property type="entry name" value="LRR RECEPTOR-LIKE SERINE_THREONINE-PROTEIN KINASE FLS2"/>
    <property type="match status" value="1"/>
</dbReference>
<sequence>MTWLESLDLSKNHLLGHIPTSLSSLSFLSHLNLSYNNLSGQIPIGTQLQSMDASSFVGNKLCGPPLKKCIEDHDTTHSNGSKEDGEREDDEYWFRLGIAMGFGVSFLGVIVPLLCPPAFSFQSCFETSQHIHGIPSRNVSTEKHKEAKRSKNQEALICTNSTTNHNKLI</sequence>
<evidence type="ECO:0000256" key="5">
    <source>
        <dbReference type="ARBA" id="ARBA00023136"/>
    </source>
</evidence>
<dbReference type="SUPFAM" id="SSF52058">
    <property type="entry name" value="L domain-like"/>
    <property type="match status" value="1"/>
</dbReference>
<accession>A0A7J6GDL6</accession>
<keyword evidence="7" id="KW-0325">Glycoprotein</keyword>
<protein>
    <submittedName>
        <fullName evidence="9">Uncharacterized protein</fullName>
    </submittedName>
</protein>
<gene>
    <name evidence="9" type="ORF">F8388_024562</name>
    <name evidence="10" type="ORF">G4B88_023568</name>
</gene>
<evidence type="ECO:0000256" key="7">
    <source>
        <dbReference type="ARBA" id="ARBA00023180"/>
    </source>
</evidence>
<evidence type="ECO:0000313" key="12">
    <source>
        <dbReference type="Proteomes" id="UP000583929"/>
    </source>
</evidence>
<keyword evidence="12" id="KW-1185">Reference proteome</keyword>
<keyword evidence="6" id="KW-0675">Receptor</keyword>
<dbReference type="PRINTS" id="PR00019">
    <property type="entry name" value="LEURICHRPT"/>
</dbReference>
<keyword evidence="4 8" id="KW-1133">Transmembrane helix</keyword>
<dbReference type="PANTHER" id="PTHR48063">
    <property type="entry name" value="LRR RECEPTOR-LIKE KINASE"/>
    <property type="match status" value="1"/>
</dbReference>
<comment type="caution">
    <text evidence="9">The sequence shown here is derived from an EMBL/GenBank/DDBJ whole genome shotgun (WGS) entry which is preliminary data.</text>
</comment>
<dbReference type="InterPro" id="IPR032675">
    <property type="entry name" value="LRR_dom_sf"/>
</dbReference>
<feature type="transmembrane region" description="Helical" evidence="8">
    <location>
        <begin position="92"/>
        <end position="114"/>
    </location>
</feature>
<name>A0A7J6GDL6_CANSA</name>
<evidence type="ECO:0000256" key="2">
    <source>
        <dbReference type="ARBA" id="ARBA00022692"/>
    </source>
</evidence>